<evidence type="ECO:0000313" key="2">
    <source>
        <dbReference type="EMBL" id="JAD81495.1"/>
    </source>
</evidence>
<reference evidence="2" key="1">
    <citation type="submission" date="2014-09" db="EMBL/GenBank/DDBJ databases">
        <authorList>
            <person name="Magalhaes I.L.F."/>
            <person name="Oliveira U."/>
            <person name="Santos F.R."/>
            <person name="Vidigal T.H.D.A."/>
            <person name="Brescovit A.D."/>
            <person name="Santos A.J."/>
        </authorList>
    </citation>
    <scope>NUCLEOTIDE SEQUENCE</scope>
    <source>
        <tissue evidence="2">Shoot tissue taken approximately 20 cm above the soil surface</tissue>
    </source>
</reference>
<organism evidence="2">
    <name type="scientific">Arundo donax</name>
    <name type="common">Giant reed</name>
    <name type="synonym">Donax arundinaceus</name>
    <dbReference type="NCBI Taxonomy" id="35708"/>
    <lineage>
        <taxon>Eukaryota</taxon>
        <taxon>Viridiplantae</taxon>
        <taxon>Streptophyta</taxon>
        <taxon>Embryophyta</taxon>
        <taxon>Tracheophyta</taxon>
        <taxon>Spermatophyta</taxon>
        <taxon>Magnoliopsida</taxon>
        <taxon>Liliopsida</taxon>
        <taxon>Poales</taxon>
        <taxon>Poaceae</taxon>
        <taxon>PACMAD clade</taxon>
        <taxon>Arundinoideae</taxon>
        <taxon>Arundineae</taxon>
        <taxon>Arundo</taxon>
    </lineage>
</organism>
<keyword evidence="1" id="KW-0812">Transmembrane</keyword>
<dbReference type="EMBL" id="GBRH01216400">
    <property type="protein sequence ID" value="JAD81495.1"/>
    <property type="molecule type" value="Transcribed_RNA"/>
</dbReference>
<keyword evidence="1" id="KW-1133">Transmembrane helix</keyword>
<name>A0A0A9D751_ARUDO</name>
<keyword evidence="1" id="KW-0472">Membrane</keyword>
<accession>A0A0A9D751</accession>
<reference evidence="2" key="2">
    <citation type="journal article" date="2015" name="Data Brief">
        <title>Shoot transcriptome of the giant reed, Arundo donax.</title>
        <authorList>
            <person name="Barrero R.A."/>
            <person name="Guerrero F.D."/>
            <person name="Moolhuijzen P."/>
            <person name="Goolsby J.A."/>
            <person name="Tidwell J."/>
            <person name="Bellgard S.E."/>
            <person name="Bellgard M.I."/>
        </authorList>
    </citation>
    <scope>NUCLEOTIDE SEQUENCE</scope>
    <source>
        <tissue evidence="2">Shoot tissue taken approximately 20 cm above the soil surface</tissue>
    </source>
</reference>
<dbReference type="AlphaFoldDB" id="A0A0A9D751"/>
<feature type="transmembrane region" description="Helical" evidence="1">
    <location>
        <begin position="15"/>
        <end position="32"/>
    </location>
</feature>
<proteinExistence type="predicted"/>
<protein>
    <submittedName>
        <fullName evidence="2">Uncharacterized protein</fullName>
    </submittedName>
</protein>
<sequence>MVACVYSCNPLPRTVVARIGIGIIVLVLSVRVRAAGVPASSSCSWFVREFPRTPGQQRIIATICALVSKYSRLA</sequence>
<evidence type="ECO:0000256" key="1">
    <source>
        <dbReference type="SAM" id="Phobius"/>
    </source>
</evidence>